<dbReference type="GO" id="GO:1901982">
    <property type="term" value="F:maltose binding"/>
    <property type="evidence" value="ECO:0007669"/>
    <property type="project" value="TreeGrafter"/>
</dbReference>
<dbReference type="PRINTS" id="PR00181">
    <property type="entry name" value="MALTOSEBP"/>
</dbReference>
<name>A0AB39UT85_9GAMM</name>
<dbReference type="NCBIfam" id="NF007011">
    <property type="entry name" value="PRK09474.1"/>
    <property type="match status" value="1"/>
</dbReference>
<gene>
    <name evidence="6" type="primary">malE</name>
    <name evidence="6" type="ORF">AAIA72_10600</name>
</gene>
<dbReference type="SUPFAM" id="SSF53850">
    <property type="entry name" value="Periplasmic binding protein-like II"/>
    <property type="match status" value="1"/>
</dbReference>
<evidence type="ECO:0000256" key="1">
    <source>
        <dbReference type="ARBA" id="ARBA00008520"/>
    </source>
</evidence>
<dbReference type="InterPro" id="IPR006059">
    <property type="entry name" value="SBP"/>
</dbReference>
<feature type="chain" id="PRO_5044045231" description="Maltodextrin-binding protein" evidence="5">
    <location>
        <begin position="27"/>
        <end position="397"/>
    </location>
</feature>
<evidence type="ECO:0000256" key="4">
    <source>
        <dbReference type="ARBA" id="ARBA00022729"/>
    </source>
</evidence>
<comment type="similarity">
    <text evidence="1 5">Belongs to the bacterial solute-binding protein 1 family.</text>
</comment>
<dbReference type="GO" id="GO:0015144">
    <property type="term" value="F:carbohydrate transmembrane transporter activity"/>
    <property type="evidence" value="ECO:0007669"/>
    <property type="project" value="InterPro"/>
</dbReference>
<evidence type="ECO:0000256" key="2">
    <source>
        <dbReference type="ARBA" id="ARBA00022448"/>
    </source>
</evidence>
<dbReference type="PANTHER" id="PTHR30061">
    <property type="entry name" value="MALTOSE-BINDING PERIPLASMIC PROTEIN"/>
    <property type="match status" value="1"/>
</dbReference>
<reference evidence="6" key="1">
    <citation type="submission" date="2024-05" db="EMBL/GenBank/DDBJ databases">
        <title>Genome sequencing of novel strain.</title>
        <authorList>
            <person name="Ganbat D."/>
            <person name="Ganbat S."/>
            <person name="Lee S.-J."/>
        </authorList>
    </citation>
    <scope>NUCLEOTIDE SEQUENCE</scope>
    <source>
        <strain evidence="6">SMD15-11</strain>
    </source>
</reference>
<dbReference type="GO" id="GO:0042597">
    <property type="term" value="C:periplasmic space"/>
    <property type="evidence" value="ECO:0007669"/>
    <property type="project" value="UniProtKB-SubCell"/>
</dbReference>
<dbReference type="RefSeq" id="WP_369600292.1">
    <property type="nucleotide sequence ID" value="NZ_CP154858.1"/>
</dbReference>
<dbReference type="Pfam" id="PF01547">
    <property type="entry name" value="SBP_bac_1"/>
    <property type="match status" value="1"/>
</dbReference>
<dbReference type="EMBL" id="CP154858">
    <property type="protein sequence ID" value="XDT71254.1"/>
    <property type="molecule type" value="Genomic_DNA"/>
</dbReference>
<comment type="function">
    <text evidence="5">Part of the ABC transporter complex MalEFGK involved in maltose/maltodextrin import. Binds maltose and higher maltodextrins.</text>
</comment>
<proteinExistence type="inferred from homology"/>
<dbReference type="GO" id="GO:0042956">
    <property type="term" value="P:maltodextrin transmembrane transport"/>
    <property type="evidence" value="ECO:0007669"/>
    <property type="project" value="TreeGrafter"/>
</dbReference>
<dbReference type="GO" id="GO:0055052">
    <property type="term" value="C:ATP-binding cassette (ABC) transporter complex, substrate-binding subunit-containing"/>
    <property type="evidence" value="ECO:0007669"/>
    <property type="project" value="TreeGrafter"/>
</dbReference>
<dbReference type="AlphaFoldDB" id="A0AB39UT85"/>
<keyword evidence="5" id="KW-0574">Periplasm</keyword>
<evidence type="ECO:0000256" key="5">
    <source>
        <dbReference type="RuleBase" id="RU365005"/>
    </source>
</evidence>
<sequence length="397" mass="42939">MATWKTLTTTLAAAALTAGLAGTAQAGIEEGKLVIWINGDKGYDGLQEVGNWFEKETGIPVEVAHPDNVTDKFQQAAATGNGPDIFIWAHDRFGEWAKSGLIAPLHPSDRIRAATYDFTWDAVTWNGKVYGYPIAVEAVGLIYNKDLVKTPPKTFDEVVALDKALSEQGKKAILWDYNNTYFSWPLFAGEGAYPFRKLPDGGYDVKDTGVNNEGGIRAATLIKQLIDDGVMPRGADYGVMDSRFNKGEVAMMINGPWSWSNLKKSGINFGVAPIPAISQGPGKPFVGVLAATLNAASPNKDLAVEFIENYMLSDKGLKMVNDNVPLGAVAIKSFMKTLEADPAIKATFENAKLGEPMPNIPEMGKFWSSMGPALQNITSGRQDVKSALDMAAKRITR</sequence>
<accession>A0AB39UT85</accession>
<organism evidence="6">
    <name type="scientific">Thermohahella caldifontis</name>
    <dbReference type="NCBI Taxonomy" id="3142973"/>
    <lineage>
        <taxon>Bacteria</taxon>
        <taxon>Pseudomonadati</taxon>
        <taxon>Pseudomonadota</taxon>
        <taxon>Gammaproteobacteria</taxon>
        <taxon>Oceanospirillales</taxon>
        <taxon>Hahellaceae</taxon>
        <taxon>Thermohahella</taxon>
    </lineage>
</organism>
<evidence type="ECO:0000256" key="3">
    <source>
        <dbReference type="ARBA" id="ARBA00022597"/>
    </source>
</evidence>
<evidence type="ECO:0000313" key="6">
    <source>
        <dbReference type="EMBL" id="XDT71254.1"/>
    </source>
</evidence>
<keyword evidence="4 5" id="KW-0732">Signal</keyword>
<keyword evidence="2 5" id="KW-0813">Transport</keyword>
<dbReference type="GO" id="GO:0015768">
    <property type="term" value="P:maltose transport"/>
    <property type="evidence" value="ECO:0007669"/>
    <property type="project" value="TreeGrafter"/>
</dbReference>
<comment type="subcellular location">
    <subcellularLocation>
        <location evidence="5">Periplasm</location>
    </subcellularLocation>
</comment>
<dbReference type="PANTHER" id="PTHR30061:SF50">
    <property type="entry name" value="MALTOSE_MALTODEXTRIN-BINDING PERIPLASMIC PROTEIN"/>
    <property type="match status" value="1"/>
</dbReference>
<dbReference type="Gene3D" id="3.40.190.10">
    <property type="entry name" value="Periplasmic binding protein-like II"/>
    <property type="match status" value="2"/>
</dbReference>
<protein>
    <recommendedName>
        <fullName evidence="5">Maltodextrin-binding protein</fullName>
    </recommendedName>
</protein>
<dbReference type="InterPro" id="IPR006060">
    <property type="entry name" value="Maltose/Cyclodextrin-bd"/>
</dbReference>
<feature type="signal peptide" evidence="5">
    <location>
        <begin position="1"/>
        <end position="26"/>
    </location>
</feature>
<keyword evidence="3 5" id="KW-0762">Sugar transport</keyword>
<dbReference type="KEGG" id="tcd:AAIA72_10600"/>